<dbReference type="EMBL" id="BQNB010013266">
    <property type="protein sequence ID" value="GJT13875.1"/>
    <property type="molecule type" value="Genomic_DNA"/>
</dbReference>
<protein>
    <recommendedName>
        <fullName evidence="2">Tf2-1-like SH3-like domain-containing protein</fullName>
    </recommendedName>
</protein>
<dbReference type="PANTHER" id="PTHR46148">
    <property type="entry name" value="CHROMO DOMAIN-CONTAINING PROTEIN"/>
    <property type="match status" value="1"/>
</dbReference>
<evidence type="ECO:0000259" key="2">
    <source>
        <dbReference type="Pfam" id="PF24626"/>
    </source>
</evidence>
<name>A0ABQ5BGD2_9ASTR</name>
<feature type="domain" description="Tf2-1-like SH3-like" evidence="2">
    <location>
        <begin position="241"/>
        <end position="272"/>
    </location>
</feature>
<organism evidence="3 4">
    <name type="scientific">Tanacetum coccineum</name>
    <dbReference type="NCBI Taxonomy" id="301880"/>
    <lineage>
        <taxon>Eukaryota</taxon>
        <taxon>Viridiplantae</taxon>
        <taxon>Streptophyta</taxon>
        <taxon>Embryophyta</taxon>
        <taxon>Tracheophyta</taxon>
        <taxon>Spermatophyta</taxon>
        <taxon>Magnoliopsida</taxon>
        <taxon>eudicotyledons</taxon>
        <taxon>Gunneridae</taxon>
        <taxon>Pentapetalae</taxon>
        <taxon>asterids</taxon>
        <taxon>campanulids</taxon>
        <taxon>Asterales</taxon>
        <taxon>Asteraceae</taxon>
        <taxon>Asteroideae</taxon>
        <taxon>Anthemideae</taxon>
        <taxon>Anthemidinae</taxon>
        <taxon>Tanacetum</taxon>
    </lineage>
</organism>
<dbReference type="InterPro" id="IPR056924">
    <property type="entry name" value="SH3_Tf2-1"/>
</dbReference>
<keyword evidence="4" id="KW-1185">Reference proteome</keyword>
<dbReference type="Proteomes" id="UP001151760">
    <property type="component" value="Unassembled WGS sequence"/>
</dbReference>
<feature type="compositionally biased region" description="Basic and acidic residues" evidence="1">
    <location>
        <begin position="88"/>
        <end position="100"/>
    </location>
</feature>
<feature type="region of interest" description="Disordered" evidence="1">
    <location>
        <begin position="88"/>
        <end position="107"/>
    </location>
</feature>
<sequence>MEVLEHAGVCYALGGGDNLSKYHNEMEDDINVLGSIPLECLVVFYFKIRFVLLEGLHVDDKLHFVEELIEIMNLEVKQLRRSRVPIVKDEEDKEEEEHLAPADPSAIPTNDPLHTISSCFLRPNPVQYGCLFNIILHDHHLPRTRGSRMAPLRTIRTNNRITRGKILAGLTLHGTRRRNITADLSRCRRHLIPNPKPRSRDTSLVALGKSAIKFARQKSYADVRRKPVKFQVDNLVMLKGLERVESIAYKLKLPQELSRVHNTFHISNLKKCCSDDPLAIPLEGLHIDDKFHLVEEPVVIMDRDIKRLKSKPYPNC</sequence>
<evidence type="ECO:0000256" key="1">
    <source>
        <dbReference type="SAM" id="MobiDB-lite"/>
    </source>
</evidence>
<gene>
    <name evidence="3" type="ORF">Tco_0860917</name>
</gene>
<evidence type="ECO:0000313" key="3">
    <source>
        <dbReference type="EMBL" id="GJT13875.1"/>
    </source>
</evidence>
<proteinExistence type="predicted"/>
<reference evidence="3" key="1">
    <citation type="journal article" date="2022" name="Int. J. Mol. Sci.">
        <title>Draft Genome of Tanacetum Coccineum: Genomic Comparison of Closely Related Tanacetum-Family Plants.</title>
        <authorList>
            <person name="Yamashiro T."/>
            <person name="Shiraishi A."/>
            <person name="Nakayama K."/>
            <person name="Satake H."/>
        </authorList>
    </citation>
    <scope>NUCLEOTIDE SEQUENCE</scope>
</reference>
<accession>A0ABQ5BGD2</accession>
<dbReference type="PANTHER" id="PTHR46148:SF59">
    <property type="entry name" value="NUCLEOTIDYLTRANSFERASE, RIBONUCLEASE H"/>
    <property type="match status" value="1"/>
</dbReference>
<reference evidence="3" key="2">
    <citation type="submission" date="2022-01" db="EMBL/GenBank/DDBJ databases">
        <authorList>
            <person name="Yamashiro T."/>
            <person name="Shiraishi A."/>
            <person name="Satake H."/>
            <person name="Nakayama K."/>
        </authorList>
    </citation>
    <scope>NUCLEOTIDE SEQUENCE</scope>
</reference>
<dbReference type="Pfam" id="PF24626">
    <property type="entry name" value="SH3_Tf2-1"/>
    <property type="match status" value="1"/>
</dbReference>
<evidence type="ECO:0000313" key="4">
    <source>
        <dbReference type="Proteomes" id="UP001151760"/>
    </source>
</evidence>
<comment type="caution">
    <text evidence="3">The sequence shown here is derived from an EMBL/GenBank/DDBJ whole genome shotgun (WGS) entry which is preliminary data.</text>
</comment>